<dbReference type="EMBL" id="VTPC01001765">
    <property type="protein sequence ID" value="KAF2901236.1"/>
    <property type="molecule type" value="Genomic_DNA"/>
</dbReference>
<evidence type="ECO:0000313" key="1">
    <source>
        <dbReference type="EMBL" id="KAF2901236.1"/>
    </source>
</evidence>
<dbReference type="Proteomes" id="UP000801492">
    <property type="component" value="Unassembled WGS sequence"/>
</dbReference>
<evidence type="ECO:0000313" key="2">
    <source>
        <dbReference type="Proteomes" id="UP000801492"/>
    </source>
</evidence>
<feature type="non-terminal residue" evidence="1">
    <location>
        <position position="1"/>
    </location>
</feature>
<protein>
    <submittedName>
        <fullName evidence="1">Uncharacterized protein</fullName>
    </submittedName>
</protein>
<keyword evidence="2" id="KW-1185">Reference proteome</keyword>
<organism evidence="1 2">
    <name type="scientific">Ignelater luminosus</name>
    <name type="common">Cucubano</name>
    <name type="synonym">Pyrophorus luminosus</name>
    <dbReference type="NCBI Taxonomy" id="2038154"/>
    <lineage>
        <taxon>Eukaryota</taxon>
        <taxon>Metazoa</taxon>
        <taxon>Ecdysozoa</taxon>
        <taxon>Arthropoda</taxon>
        <taxon>Hexapoda</taxon>
        <taxon>Insecta</taxon>
        <taxon>Pterygota</taxon>
        <taxon>Neoptera</taxon>
        <taxon>Endopterygota</taxon>
        <taxon>Coleoptera</taxon>
        <taxon>Polyphaga</taxon>
        <taxon>Elateriformia</taxon>
        <taxon>Elateroidea</taxon>
        <taxon>Elateridae</taxon>
        <taxon>Agrypninae</taxon>
        <taxon>Pyrophorini</taxon>
        <taxon>Ignelater</taxon>
    </lineage>
</organism>
<comment type="caution">
    <text evidence="1">The sequence shown here is derived from an EMBL/GenBank/DDBJ whole genome shotgun (WGS) entry which is preliminary data.</text>
</comment>
<dbReference type="AlphaFoldDB" id="A0A8K0DD97"/>
<gene>
    <name evidence="1" type="ORF">ILUMI_04949</name>
</gene>
<accession>A0A8K0DD97</accession>
<sequence>ITIKESHEVFGIIQLEAVKVLKEAIMENSEDACKRLVQYFQENYPDYLWHAVDFNTRYIQSNLSILFEVDYDKTYLLFATKK</sequence>
<reference evidence="1" key="1">
    <citation type="submission" date="2019-08" db="EMBL/GenBank/DDBJ databases">
        <title>The genome of the North American firefly Photinus pyralis.</title>
        <authorList>
            <consortium name="Photinus pyralis genome working group"/>
            <person name="Fallon T.R."/>
            <person name="Sander Lower S.E."/>
            <person name="Weng J.-K."/>
        </authorList>
    </citation>
    <scope>NUCLEOTIDE SEQUENCE</scope>
    <source>
        <strain evidence="1">TRF0915ILg1</strain>
        <tissue evidence="1">Whole body</tissue>
    </source>
</reference>
<name>A0A8K0DD97_IGNLU</name>
<proteinExistence type="predicted"/>